<dbReference type="Proteomes" id="UP000030665">
    <property type="component" value="Unassembled WGS sequence"/>
</dbReference>
<name>A0A077ZHA4_TRITR</name>
<dbReference type="EMBL" id="HG806712">
    <property type="protein sequence ID" value="CDW59727.1"/>
    <property type="molecule type" value="Genomic_DNA"/>
</dbReference>
<sequence>MRSKAASGVRIPASPPFASVAQLDRVLGYEPSGR</sequence>
<reference evidence="1" key="1">
    <citation type="submission" date="2014-01" db="EMBL/GenBank/DDBJ databases">
        <authorList>
            <person name="Aslett M."/>
        </authorList>
    </citation>
    <scope>NUCLEOTIDE SEQUENCE</scope>
</reference>
<gene>
    <name evidence="1" type="ORF">TTRE_0000806701</name>
</gene>
<protein>
    <submittedName>
        <fullName evidence="1">Uncharacterized protein</fullName>
    </submittedName>
</protein>
<organism evidence="1 2">
    <name type="scientific">Trichuris trichiura</name>
    <name type="common">Whipworm</name>
    <name type="synonym">Trichocephalus trichiurus</name>
    <dbReference type="NCBI Taxonomy" id="36087"/>
    <lineage>
        <taxon>Eukaryota</taxon>
        <taxon>Metazoa</taxon>
        <taxon>Ecdysozoa</taxon>
        <taxon>Nematoda</taxon>
        <taxon>Enoplea</taxon>
        <taxon>Dorylaimia</taxon>
        <taxon>Trichinellida</taxon>
        <taxon>Trichuridae</taxon>
        <taxon>Trichuris</taxon>
    </lineage>
</organism>
<dbReference type="AlphaFoldDB" id="A0A077ZHA4"/>
<evidence type="ECO:0000313" key="2">
    <source>
        <dbReference type="Proteomes" id="UP000030665"/>
    </source>
</evidence>
<proteinExistence type="predicted"/>
<reference evidence="1" key="2">
    <citation type="submission" date="2014-03" db="EMBL/GenBank/DDBJ databases">
        <title>The whipworm genome and dual-species transcriptomics of an intimate host-pathogen interaction.</title>
        <authorList>
            <person name="Foth B.J."/>
            <person name="Tsai I.J."/>
            <person name="Reid A.J."/>
            <person name="Bancroft A.J."/>
            <person name="Nichol S."/>
            <person name="Tracey A."/>
            <person name="Holroyd N."/>
            <person name="Cotton J.A."/>
            <person name="Stanley E.J."/>
            <person name="Zarowiecki M."/>
            <person name="Liu J.Z."/>
            <person name="Huckvale T."/>
            <person name="Cooper P.J."/>
            <person name="Grencis R.K."/>
            <person name="Berriman M."/>
        </authorList>
    </citation>
    <scope>NUCLEOTIDE SEQUENCE [LARGE SCALE GENOMIC DNA]</scope>
</reference>
<feature type="non-terminal residue" evidence="1">
    <location>
        <position position="34"/>
    </location>
</feature>
<keyword evidence="2" id="KW-1185">Reference proteome</keyword>
<evidence type="ECO:0000313" key="1">
    <source>
        <dbReference type="EMBL" id="CDW59727.1"/>
    </source>
</evidence>
<accession>A0A077ZHA4</accession>